<name>A0A2P2J160_RHIMU</name>
<protein>
    <submittedName>
        <fullName evidence="1">Uncharacterized protein</fullName>
    </submittedName>
</protein>
<accession>A0A2P2J160</accession>
<organism evidence="1">
    <name type="scientific">Rhizophora mucronata</name>
    <name type="common">Asiatic mangrove</name>
    <dbReference type="NCBI Taxonomy" id="61149"/>
    <lineage>
        <taxon>Eukaryota</taxon>
        <taxon>Viridiplantae</taxon>
        <taxon>Streptophyta</taxon>
        <taxon>Embryophyta</taxon>
        <taxon>Tracheophyta</taxon>
        <taxon>Spermatophyta</taxon>
        <taxon>Magnoliopsida</taxon>
        <taxon>eudicotyledons</taxon>
        <taxon>Gunneridae</taxon>
        <taxon>Pentapetalae</taxon>
        <taxon>rosids</taxon>
        <taxon>fabids</taxon>
        <taxon>Malpighiales</taxon>
        <taxon>Rhizophoraceae</taxon>
        <taxon>Rhizophora</taxon>
    </lineage>
</organism>
<dbReference type="EMBL" id="GGEC01006708">
    <property type="protein sequence ID" value="MBW87191.1"/>
    <property type="molecule type" value="Transcribed_RNA"/>
</dbReference>
<proteinExistence type="predicted"/>
<sequence length="59" mass="6767">MRKCELNVPACALLSPALIVHSMIYVHTKPIVVLPHIHWCTILHIECLSKWAVVIKLHF</sequence>
<reference evidence="1" key="1">
    <citation type="submission" date="2018-02" db="EMBL/GenBank/DDBJ databases">
        <title>Rhizophora mucronata_Transcriptome.</title>
        <authorList>
            <person name="Meera S.P."/>
            <person name="Sreeshan A."/>
            <person name="Augustine A."/>
        </authorList>
    </citation>
    <scope>NUCLEOTIDE SEQUENCE</scope>
    <source>
        <tissue evidence="1">Leaf</tissue>
    </source>
</reference>
<dbReference type="AlphaFoldDB" id="A0A2P2J160"/>
<evidence type="ECO:0000313" key="1">
    <source>
        <dbReference type="EMBL" id="MBW87191.1"/>
    </source>
</evidence>